<accession>A0A0D2HYD4</accession>
<evidence type="ECO:0000313" key="3">
    <source>
        <dbReference type="Proteomes" id="UP000032233"/>
    </source>
</evidence>
<feature type="compositionally biased region" description="Basic and acidic residues" evidence="1">
    <location>
        <begin position="24"/>
        <end position="33"/>
    </location>
</feature>
<keyword evidence="3" id="KW-1185">Reference proteome</keyword>
<evidence type="ECO:0000256" key="1">
    <source>
        <dbReference type="SAM" id="MobiDB-lite"/>
    </source>
</evidence>
<dbReference type="InParanoid" id="A0A0D2HYD4"/>
<gene>
    <name evidence="2" type="ORF">X474_04130</name>
</gene>
<dbReference type="EMBL" id="AZAC01000003">
    <property type="protein sequence ID" value="KIX15328.1"/>
    <property type="molecule type" value="Genomic_DNA"/>
</dbReference>
<comment type="caution">
    <text evidence="2">The sequence shown here is derived from an EMBL/GenBank/DDBJ whole genome shotgun (WGS) entry which is preliminary data.</text>
</comment>
<organism evidence="2 3">
    <name type="scientific">Dethiosulfatarculus sandiegensis</name>
    <dbReference type="NCBI Taxonomy" id="1429043"/>
    <lineage>
        <taxon>Bacteria</taxon>
        <taxon>Pseudomonadati</taxon>
        <taxon>Thermodesulfobacteriota</taxon>
        <taxon>Desulfarculia</taxon>
        <taxon>Desulfarculales</taxon>
        <taxon>Desulfarculaceae</taxon>
        <taxon>Dethiosulfatarculus</taxon>
    </lineage>
</organism>
<reference evidence="2 3" key="1">
    <citation type="submission" date="2013-11" db="EMBL/GenBank/DDBJ databases">
        <title>Metagenomic analysis of a methanogenic consortium involved in long chain n-alkane degradation.</title>
        <authorList>
            <person name="Davidova I.A."/>
            <person name="Callaghan A.V."/>
            <person name="Wawrik B."/>
            <person name="Pruitt S."/>
            <person name="Marks C."/>
            <person name="Duncan K.E."/>
            <person name="Suflita J.M."/>
        </authorList>
    </citation>
    <scope>NUCLEOTIDE SEQUENCE [LARGE SCALE GENOMIC DNA]</scope>
    <source>
        <strain evidence="2 3">SPR</strain>
    </source>
</reference>
<dbReference type="Proteomes" id="UP000032233">
    <property type="component" value="Unassembled WGS sequence"/>
</dbReference>
<name>A0A0D2HYD4_9BACT</name>
<dbReference type="AlphaFoldDB" id="A0A0D2HYD4"/>
<dbReference type="STRING" id="1429043.X474_04130"/>
<sequence>MPGMMGGPQPPYPGMMGGPQPSHHGSDCRCHEHPMSGMPHAGMMGAPGVDANNQFGQVFGMVTDLMNGKADMSSMAQFLDTSDPRFWKGALVGAALALLLTSSSVKNSISGLMGGLFGSSQDQDEE</sequence>
<dbReference type="PATRIC" id="fig|1429043.3.peg.877"/>
<protein>
    <submittedName>
        <fullName evidence="2">Uncharacterized protein</fullName>
    </submittedName>
</protein>
<feature type="region of interest" description="Disordered" evidence="1">
    <location>
        <begin position="1"/>
        <end position="33"/>
    </location>
</feature>
<evidence type="ECO:0000313" key="2">
    <source>
        <dbReference type="EMBL" id="KIX15328.1"/>
    </source>
</evidence>
<proteinExistence type="predicted"/>